<keyword evidence="4 11" id="KW-0808">Transferase</keyword>
<dbReference type="GO" id="GO:0008983">
    <property type="term" value="F:protein-glutamate O-methyltransferase activity"/>
    <property type="evidence" value="ECO:0007669"/>
    <property type="project" value="UniProtKB-EC"/>
</dbReference>
<evidence type="ECO:0000256" key="5">
    <source>
        <dbReference type="ARBA" id="ARBA00022691"/>
    </source>
</evidence>
<dbReference type="SUPFAM" id="SSF52738">
    <property type="entry name" value="Methylesterase CheB, C-terminal domain"/>
    <property type="match status" value="1"/>
</dbReference>
<dbReference type="CDD" id="cd16434">
    <property type="entry name" value="CheB-CheR_fusion"/>
    <property type="match status" value="1"/>
</dbReference>
<keyword evidence="5" id="KW-0949">S-adenosyl-L-methionine</keyword>
<dbReference type="Proteomes" id="UP000016587">
    <property type="component" value="Chromosome"/>
</dbReference>
<comment type="catalytic activity">
    <reaction evidence="1">
        <text>L-glutamyl-[protein] + S-adenosyl-L-methionine = [protein]-L-glutamate 5-O-methyl ester + S-adenosyl-L-homocysteine</text>
        <dbReference type="Rhea" id="RHEA:24452"/>
        <dbReference type="Rhea" id="RHEA-COMP:10208"/>
        <dbReference type="Rhea" id="RHEA-COMP:10311"/>
        <dbReference type="ChEBI" id="CHEBI:29973"/>
        <dbReference type="ChEBI" id="CHEBI:57856"/>
        <dbReference type="ChEBI" id="CHEBI:59789"/>
        <dbReference type="ChEBI" id="CHEBI:82795"/>
        <dbReference type="EC" id="2.1.1.80"/>
    </reaction>
</comment>
<dbReference type="SUPFAM" id="SSF53335">
    <property type="entry name" value="S-adenosyl-L-methionine-dependent methyltransferases"/>
    <property type="match status" value="1"/>
</dbReference>
<dbReference type="Pfam" id="PF08447">
    <property type="entry name" value="PAS_3"/>
    <property type="match status" value="1"/>
</dbReference>
<dbReference type="HOGENOM" id="CLU_000892_0_2_7"/>
<sequence>MRPATHYVGIGASAGGLEAIEAFFKNMPPTCGLGFIVVQHLSPDYKSLMVELLSKRTDMPVYRAEEGMTVEADSIYLIPPKKNLTIFHGKLLLNDQDYSRGINLPIDVFLRSLAEDQGEKAVGVILSGTGSDGMRGVRAIKENGGMVMVQNEESAKFDGMPRSAISTGLADFILPPDKMPQQLLSFAKHPYVVNKGDTAEPFATEGDDLSRIFAIIRDKTKVDFTFYKPSTVNRRIERRMTVNQISDIKDYLSFLQSYPGEAVALYRELLIGVTSFFRDAEAFEFLGNECMPKILEKTDREIRLWTTGCSTGEEAYSLAILIREAMESMGQFHDVKIFATDIDKDAVHVAAAGSYPESIAADIDPRLLAKYFYRRGEFFQVARTIREMVVFAQHNIVKDPPFTNIDLLSCRNLLIYLQPVLQHKAMELFNFSLKAEGYLFLGSSETTGEMAEYFEPVHQKYKIYRSRGRHKQITDSDKLIVASEARHLGRMAKFTGLRRALKASDDERILERLLETLAGDYVPLAVVANEQLEVLHVLGDSSGFFKLPSGRTVNDISKMATKELAIPLSTGIQKVLRTGKELRYSNIRPRASDTAKSINIRIKLLPTNKSQDPLVAVFLEEVTVARDAPADVMSFDMSRETEQHIRDLEHDLQFTRENLQATIEELETSNEELQATNEELLASNEELQSTNEELQSTNEELYTVNAEHQSKIIELTELHNDINNILTSTQIGLLMLDENLVIRRSSPQVRTIFNILEQDTGRPFNHLAHTLINVDLLAMVRDVQRTGKSLGKEVRTEDGKWFLMRVLPYTVGPKTFSGTVISFVDITAMRQAQSILEDTRKTTAEILRFMPSGLFLYKLEDDGRLVLLDGNHEAEQLTGIKIRDWLGKEFDEIWPKAKKQGLTEKFLQVLRNSEALHSEEYAYNDGSTSGIFNITAFPLTQRRLAVAFENITSRLRLEEDLRLSEARYTKLFENMTQGVVYQNADGSIIDANPAAQRILGLTRDQLLGRSSFDPRWKAIREDGSPLPGEEHPAMVALHTGMEVQKVIMGVFHPERGETNWVLVSAVPQFRQGQEQPCRVFTTFEDITESIRSEKELEAARKRLDADYAAAGLAWWDWDVRSNKLVASPLKSSMLGYAPDEIGSEVNDWLALIHPEDRDKAMEAMQSLLEGKGNDYHLRYRMRARSGNYILLEETARLDQTADDGTPVSIVGTVRRVSEEV</sequence>
<keyword evidence="6" id="KW-0378">Hydrolase</keyword>
<dbReference type="AlphaFoldDB" id="T2GD11"/>
<keyword evidence="3 11" id="KW-0489">Methyltransferase</keyword>
<dbReference type="InterPro" id="IPR013656">
    <property type="entry name" value="PAS_4"/>
</dbReference>
<feature type="active site" evidence="6">
    <location>
        <position position="13"/>
    </location>
</feature>
<evidence type="ECO:0000256" key="7">
    <source>
        <dbReference type="SAM" id="Coils"/>
    </source>
</evidence>
<dbReference type="Pfam" id="PF01739">
    <property type="entry name" value="CheR"/>
    <property type="match status" value="1"/>
</dbReference>
<evidence type="ECO:0000313" key="12">
    <source>
        <dbReference type="Proteomes" id="UP000016587"/>
    </source>
</evidence>
<feature type="active site" evidence="6">
    <location>
        <position position="40"/>
    </location>
</feature>
<reference evidence="12" key="2">
    <citation type="submission" date="2013-07" db="EMBL/GenBank/DDBJ databases">
        <authorList>
            <person name="Morais-Silva F.O."/>
            <person name="Rezende A.M."/>
            <person name="Pimentel C."/>
            <person name="Resende D.M."/>
            <person name="Santos C.I."/>
            <person name="Clemente C."/>
            <person name="de Oliveira L.M."/>
            <person name="da Silva S.M."/>
            <person name="Costa D.A."/>
            <person name="Varela-Raposo A."/>
            <person name="Horacio E.C.A."/>
            <person name="Matos M."/>
            <person name="Flores O."/>
            <person name="Ruiz J.C."/>
            <person name="Rodrigues-Pousada C."/>
        </authorList>
    </citation>
    <scope>NUCLEOTIDE SEQUENCE [LARGE SCALE GENOMIC DNA]</scope>
    <source>
        <strain evidence="12">ATCC 19364 / DSM 1382 / NCIMB 9332 / VKM B-1759</strain>
    </source>
</reference>
<dbReference type="InterPro" id="IPR000673">
    <property type="entry name" value="Sig_transdc_resp-reg_Me-estase"/>
</dbReference>
<keyword evidence="7" id="KW-0175">Coiled coil</keyword>
<feature type="coiled-coil region" evidence="7">
    <location>
        <begin position="638"/>
        <end position="711"/>
    </location>
</feature>
<protein>
    <recommendedName>
        <fullName evidence="2">protein-glutamate O-methyltransferase</fullName>
        <ecNumber evidence="2">2.1.1.80</ecNumber>
    </recommendedName>
</protein>
<dbReference type="Pfam" id="PF13426">
    <property type="entry name" value="PAS_9"/>
    <property type="match status" value="1"/>
</dbReference>
<feature type="domain" description="CheR-type methyltransferase" evidence="10">
    <location>
        <begin position="197"/>
        <end position="455"/>
    </location>
</feature>
<dbReference type="GO" id="GO:0005737">
    <property type="term" value="C:cytoplasm"/>
    <property type="evidence" value="ECO:0007669"/>
    <property type="project" value="InterPro"/>
</dbReference>
<evidence type="ECO:0000256" key="1">
    <source>
        <dbReference type="ARBA" id="ARBA00001541"/>
    </source>
</evidence>
<dbReference type="PANTHER" id="PTHR24422">
    <property type="entry name" value="CHEMOTAXIS PROTEIN METHYLTRANSFERASE"/>
    <property type="match status" value="1"/>
</dbReference>
<keyword evidence="6" id="KW-0145">Chemotaxis</keyword>
<evidence type="ECO:0000259" key="10">
    <source>
        <dbReference type="PROSITE" id="PS50123"/>
    </source>
</evidence>
<dbReference type="KEGG" id="dgg:DGI_2438"/>
<feature type="domain" description="PAS" evidence="8">
    <location>
        <begin position="1131"/>
        <end position="1171"/>
    </location>
</feature>
<proteinExistence type="predicted"/>
<dbReference type="EMBL" id="CP006585">
    <property type="protein sequence ID" value="AGW14183.1"/>
    <property type="molecule type" value="Genomic_DNA"/>
</dbReference>
<dbReference type="InterPro" id="IPR029063">
    <property type="entry name" value="SAM-dependent_MTases_sf"/>
</dbReference>
<dbReference type="InterPro" id="IPR050903">
    <property type="entry name" value="Bact_Chemotaxis_MeTrfase"/>
</dbReference>
<dbReference type="GO" id="GO:0000156">
    <property type="term" value="F:phosphorelay response regulator activity"/>
    <property type="evidence" value="ECO:0007669"/>
    <property type="project" value="InterPro"/>
</dbReference>
<evidence type="ECO:0000259" key="8">
    <source>
        <dbReference type="PROSITE" id="PS50112"/>
    </source>
</evidence>
<evidence type="ECO:0000256" key="2">
    <source>
        <dbReference type="ARBA" id="ARBA00012534"/>
    </source>
</evidence>
<dbReference type="InterPro" id="IPR022641">
    <property type="entry name" value="CheR_N"/>
</dbReference>
<evidence type="ECO:0000256" key="4">
    <source>
        <dbReference type="ARBA" id="ARBA00022679"/>
    </source>
</evidence>
<dbReference type="STRING" id="1121448.DGI_2438"/>
<dbReference type="Gene3D" id="3.30.450.20">
    <property type="entry name" value="PAS domain"/>
    <property type="match status" value="4"/>
</dbReference>
<dbReference type="SMART" id="SM00086">
    <property type="entry name" value="PAC"/>
    <property type="match status" value="2"/>
</dbReference>
<dbReference type="CDD" id="cd00130">
    <property type="entry name" value="PAS"/>
    <property type="match status" value="2"/>
</dbReference>
<dbReference type="NCBIfam" id="TIGR00229">
    <property type="entry name" value="sensory_box"/>
    <property type="match status" value="2"/>
</dbReference>
<dbReference type="EC" id="2.1.1.80" evidence="2"/>
<dbReference type="InterPro" id="IPR000780">
    <property type="entry name" value="CheR_MeTrfase"/>
</dbReference>
<feature type="domain" description="PAS" evidence="8">
    <location>
        <begin position="964"/>
        <end position="1012"/>
    </location>
</feature>
<dbReference type="Pfam" id="PF03705">
    <property type="entry name" value="CheR_N"/>
    <property type="match status" value="1"/>
</dbReference>
<evidence type="ECO:0000256" key="3">
    <source>
        <dbReference type="ARBA" id="ARBA00022603"/>
    </source>
</evidence>
<dbReference type="PROSITE" id="PS50123">
    <property type="entry name" value="CHER"/>
    <property type="match status" value="1"/>
</dbReference>
<feature type="active site" evidence="6">
    <location>
        <position position="132"/>
    </location>
</feature>
<dbReference type="SUPFAM" id="SSF55785">
    <property type="entry name" value="PYP-like sensor domain (PAS domain)"/>
    <property type="match status" value="4"/>
</dbReference>
<gene>
    <name evidence="11" type="ORF">DGI_2438</name>
</gene>
<dbReference type="PATRIC" id="fig|1121448.10.peg.2389"/>
<dbReference type="InterPro" id="IPR013655">
    <property type="entry name" value="PAS_fold_3"/>
</dbReference>
<dbReference type="Gene3D" id="3.40.50.150">
    <property type="entry name" value="Vaccinia Virus protein VP39"/>
    <property type="match status" value="1"/>
</dbReference>
<dbReference type="OrthoDB" id="9786165at2"/>
<dbReference type="InterPro" id="IPR022642">
    <property type="entry name" value="CheR_C"/>
</dbReference>
<dbReference type="Pfam" id="PF08448">
    <property type="entry name" value="PAS_4"/>
    <property type="match status" value="1"/>
</dbReference>
<evidence type="ECO:0000313" key="11">
    <source>
        <dbReference type="EMBL" id="AGW14183.1"/>
    </source>
</evidence>
<organism evidence="11 12">
    <name type="scientific">Megalodesulfovibrio gigas (strain ATCC 19364 / DSM 1382 / NCIMB 9332 / VKM B-1759)</name>
    <name type="common">Desulfovibrio gigas</name>
    <dbReference type="NCBI Taxonomy" id="1121448"/>
    <lineage>
        <taxon>Bacteria</taxon>
        <taxon>Pseudomonadati</taxon>
        <taxon>Thermodesulfobacteriota</taxon>
        <taxon>Desulfovibrionia</taxon>
        <taxon>Desulfovibrionales</taxon>
        <taxon>Desulfovibrionaceae</taxon>
        <taxon>Megalodesulfovibrio</taxon>
    </lineage>
</organism>
<dbReference type="SMART" id="SM00091">
    <property type="entry name" value="PAS"/>
    <property type="match status" value="4"/>
</dbReference>
<dbReference type="InterPro" id="IPR036804">
    <property type="entry name" value="CheR_N_sf"/>
</dbReference>
<keyword evidence="12" id="KW-1185">Reference proteome</keyword>
<dbReference type="Pfam" id="PF13596">
    <property type="entry name" value="PAS_10"/>
    <property type="match status" value="1"/>
</dbReference>
<dbReference type="InterPro" id="IPR001610">
    <property type="entry name" value="PAC"/>
</dbReference>
<dbReference type="SUPFAM" id="SSF47757">
    <property type="entry name" value="Chemotaxis receptor methyltransferase CheR, N-terminal domain"/>
    <property type="match status" value="1"/>
</dbReference>
<dbReference type="InterPro" id="IPR000014">
    <property type="entry name" value="PAS"/>
</dbReference>
<dbReference type="eggNOG" id="COG1352">
    <property type="taxonomic scope" value="Bacteria"/>
</dbReference>
<evidence type="ECO:0000259" key="9">
    <source>
        <dbReference type="PROSITE" id="PS50122"/>
    </source>
</evidence>
<dbReference type="PRINTS" id="PR00996">
    <property type="entry name" value="CHERMTFRASE"/>
</dbReference>
<evidence type="ECO:0000256" key="6">
    <source>
        <dbReference type="PROSITE-ProRule" id="PRU00050"/>
    </source>
</evidence>
<dbReference type="GO" id="GO:0006935">
    <property type="term" value="P:chemotaxis"/>
    <property type="evidence" value="ECO:0007669"/>
    <property type="project" value="UniProtKB-UniRule"/>
</dbReference>
<feature type="domain" description="CheB-type methylesterase" evidence="9">
    <location>
        <begin position="3"/>
        <end position="190"/>
    </location>
</feature>
<accession>T2GD11</accession>
<dbReference type="GO" id="GO:0032259">
    <property type="term" value="P:methylation"/>
    <property type="evidence" value="ECO:0007669"/>
    <property type="project" value="UniProtKB-KW"/>
</dbReference>
<reference evidence="11 12" key="1">
    <citation type="journal article" date="2013" name="J. Bacteriol.">
        <title>Roles of HynAB and Ech, the only two hydrogenases found in the model sulfate reducer Desulfovibrio gigas.</title>
        <authorList>
            <person name="Morais-Silva F.O."/>
            <person name="Santos C.I."/>
            <person name="Rodrigues R."/>
            <person name="Pereira I.A."/>
            <person name="Rodrigues-Pousada C."/>
        </authorList>
    </citation>
    <scope>NUCLEOTIDE SEQUENCE [LARGE SCALE GENOMIC DNA]</scope>
    <source>
        <strain evidence="12">ATCC 19364 / DSM 1382 / NCIMB 9332 / VKM B-1759</strain>
    </source>
</reference>
<dbReference type="InterPro" id="IPR035909">
    <property type="entry name" value="CheB_C"/>
</dbReference>
<dbReference type="SMART" id="SM00138">
    <property type="entry name" value="MeTrc"/>
    <property type="match status" value="1"/>
</dbReference>
<dbReference type="PROSITE" id="PS50112">
    <property type="entry name" value="PAS"/>
    <property type="match status" value="2"/>
</dbReference>
<dbReference type="Pfam" id="PF01339">
    <property type="entry name" value="CheB_methylest"/>
    <property type="match status" value="1"/>
</dbReference>
<dbReference type="Gene3D" id="3.40.50.180">
    <property type="entry name" value="Methylesterase CheB, C-terminal domain"/>
    <property type="match status" value="1"/>
</dbReference>
<name>T2GD11_MEGG1</name>
<dbReference type="eggNOG" id="COG2201">
    <property type="taxonomic scope" value="Bacteria"/>
</dbReference>
<dbReference type="InterPro" id="IPR035965">
    <property type="entry name" value="PAS-like_dom_sf"/>
</dbReference>
<dbReference type="Gene3D" id="1.10.155.10">
    <property type="entry name" value="Chemotaxis receptor methyltransferase CheR, N-terminal domain"/>
    <property type="match status" value="1"/>
</dbReference>
<dbReference type="GO" id="GO:0008984">
    <property type="term" value="F:protein-glutamate methylesterase activity"/>
    <property type="evidence" value="ECO:0007669"/>
    <property type="project" value="InterPro"/>
</dbReference>
<dbReference type="PROSITE" id="PS50122">
    <property type="entry name" value="CHEB"/>
    <property type="match status" value="1"/>
</dbReference>
<dbReference type="eggNOG" id="COG5000">
    <property type="taxonomic scope" value="Bacteria"/>
</dbReference>
<dbReference type="PANTHER" id="PTHR24422:SF27">
    <property type="entry name" value="PROTEIN-GLUTAMATE O-METHYLTRANSFERASE"/>
    <property type="match status" value="1"/>
</dbReference>